<dbReference type="RefSeq" id="WP_048687895.1">
    <property type="nucleotide sequence ID" value="NZ_CCXW01000001.1"/>
</dbReference>
<evidence type="ECO:0000313" key="3">
    <source>
        <dbReference type="Proteomes" id="UP000182110"/>
    </source>
</evidence>
<dbReference type="EMBL" id="CCXW01000001">
    <property type="protein sequence ID" value="CEG34856.1"/>
    <property type="molecule type" value="Genomic_DNA"/>
</dbReference>
<organism evidence="2 3">
    <name type="scientific">Peribacillus simplex</name>
    <dbReference type="NCBI Taxonomy" id="1478"/>
    <lineage>
        <taxon>Bacteria</taxon>
        <taxon>Bacillati</taxon>
        <taxon>Bacillota</taxon>
        <taxon>Bacilli</taxon>
        <taxon>Bacillales</taxon>
        <taxon>Bacillaceae</taxon>
        <taxon>Peribacillus</taxon>
    </lineage>
</organism>
<keyword evidence="3" id="KW-1185">Reference proteome</keyword>
<sequence>MNSSFKKQLSQLYNDINQEIYSAGVSKQTIDIQDNRIVIFAQTKRSPLISVLSERYSELTLSVDGALVMEYKLRLKENIEKRFGVKVNTIFKDYDSTSEHACTVIYLEQSLGI</sequence>
<feature type="domain" description="Na+-translocating membrane potential-generating system MpsC" evidence="1">
    <location>
        <begin position="5"/>
        <end position="109"/>
    </location>
</feature>
<evidence type="ECO:0000259" key="1">
    <source>
        <dbReference type="Pfam" id="PF10057"/>
    </source>
</evidence>
<evidence type="ECO:0000313" key="2">
    <source>
        <dbReference type="EMBL" id="CEG34856.1"/>
    </source>
</evidence>
<comment type="caution">
    <text evidence="2">The sequence shown here is derived from an EMBL/GenBank/DDBJ whole genome shotgun (WGS) entry which is preliminary data.</text>
</comment>
<dbReference type="AlphaFoldDB" id="A0AAN2TVB1"/>
<name>A0AAN2TVB1_9BACI</name>
<dbReference type="InterPro" id="IPR018745">
    <property type="entry name" value="MpsC"/>
</dbReference>
<proteinExistence type="predicted"/>
<dbReference type="Proteomes" id="UP000182110">
    <property type="component" value="Unassembled WGS sequence"/>
</dbReference>
<protein>
    <recommendedName>
        <fullName evidence="1">Na+-translocating membrane potential-generating system MpsC domain-containing protein</fullName>
    </recommendedName>
</protein>
<dbReference type="Pfam" id="PF10057">
    <property type="entry name" value="MpsC"/>
    <property type="match status" value="1"/>
</dbReference>
<accession>A0AAN2TVB1</accession>
<reference evidence="2 3" key="1">
    <citation type="journal article" date="2014" name="Genome Announc.">
        <title>Genome Sequence of Bacillus simplex Strain P558, Isolated from a Human Fecal Sample.</title>
        <authorList>
            <person name="Croce O."/>
            <person name="Hugon P."/>
            <person name="Lagier J.C."/>
            <person name="Bibi F."/>
            <person name="Robert C."/>
            <person name="Azhar E.I."/>
            <person name="Raoult D."/>
            <person name="Fournier P.E."/>
        </authorList>
    </citation>
    <scope>NUCLEOTIDE SEQUENCE [LARGE SCALE GENOMIC DNA]</scope>
    <source>
        <strain evidence="2 3">P558</strain>
    </source>
</reference>
<gene>
    <name evidence="2" type="ORF">BN1180_05062</name>
</gene>